<dbReference type="VEuPathDB" id="PiroplasmaDB:BBBOND_0311540"/>
<dbReference type="OrthoDB" id="8775810at2759"/>
<dbReference type="InterPro" id="IPR006746">
    <property type="entry name" value="26S_Psome_Rpn12"/>
</dbReference>
<reference evidence="4" key="1">
    <citation type="journal article" date="2014" name="Nucleic Acids Res.">
        <title>The evolutionary dynamics of variant antigen genes in Babesia reveal a history of genomic innovation underlying host-parasite interaction.</title>
        <authorList>
            <person name="Jackson A.P."/>
            <person name="Otto T.D."/>
            <person name="Darby A."/>
            <person name="Ramaprasad A."/>
            <person name="Xia D."/>
            <person name="Echaide I.E."/>
            <person name="Farber M."/>
            <person name="Gahlot S."/>
            <person name="Gamble J."/>
            <person name="Gupta D."/>
            <person name="Gupta Y."/>
            <person name="Jackson L."/>
            <person name="Malandrin L."/>
            <person name="Malas T.B."/>
            <person name="Moussa E."/>
            <person name="Nair M."/>
            <person name="Reid A.J."/>
            <person name="Sanders M."/>
            <person name="Sharma J."/>
            <person name="Tracey A."/>
            <person name="Quail M.A."/>
            <person name="Weir W."/>
            <person name="Wastling J.M."/>
            <person name="Hall N."/>
            <person name="Willadsen P."/>
            <person name="Lingelbach K."/>
            <person name="Shiels B."/>
            <person name="Tait A."/>
            <person name="Berriman M."/>
            <person name="Allred D.R."/>
            <person name="Pain A."/>
        </authorList>
    </citation>
    <scope>NUCLEOTIDE SEQUENCE [LARGE SCALE GENOMIC DNA]</scope>
    <source>
        <strain evidence="4">Bond</strain>
    </source>
</reference>
<dbReference type="PANTHER" id="PTHR12387">
    <property type="entry name" value="26S PROTEASOME NON-ATPASE REGULATORY SUBUNIT 8"/>
    <property type="match status" value="1"/>
</dbReference>
<keyword evidence="4" id="KW-1185">Reference proteome</keyword>
<dbReference type="GeneID" id="24565792"/>
<feature type="domain" description="CSN8/PSMD8/EIF3K" evidence="2">
    <location>
        <begin position="106"/>
        <end position="220"/>
    </location>
</feature>
<dbReference type="AlphaFoldDB" id="A0A061D984"/>
<dbReference type="GO" id="GO:0005829">
    <property type="term" value="C:cytosol"/>
    <property type="evidence" value="ECO:0007669"/>
    <property type="project" value="TreeGrafter"/>
</dbReference>
<evidence type="ECO:0000313" key="4">
    <source>
        <dbReference type="Proteomes" id="UP000033188"/>
    </source>
</evidence>
<evidence type="ECO:0000313" key="3">
    <source>
        <dbReference type="EMBL" id="CDR97251.1"/>
    </source>
</evidence>
<keyword evidence="1 3" id="KW-0647">Proteasome</keyword>
<name>A0A061D984_BABBI</name>
<sequence>MSTDDIEKLVADLQGAFSEASSDPRAVAPCAGILNKIKERLTQCHLKGFSGDARFLSLAREAYEIGALLSLQLGDVGSFDCYYSYLHPFYFDYTGVVQRSERTDVVLGLRMLHLLTENRIGDFYMLLELLPADIRASRNIQYVVELERSMMEGKLTRLIDVRQTAPSAYYWSLADKLADTARNKIAAAMEIAYPSLGMADAAAMLKLRDVNELASFMNHYNKSRKTDDSRAVQWRIEGDRVCFVSEAPVRGSVPSKEMLAYSLGYIEELEKIV</sequence>
<dbReference type="InterPro" id="IPR033464">
    <property type="entry name" value="CSN8_PSD8_EIF3K"/>
</dbReference>
<protein>
    <submittedName>
        <fullName evidence="3">26S proteasome non-ATPase regulatory subunit Nin1/mts3 family protein, putative</fullName>
    </submittedName>
</protein>
<dbReference type="EMBL" id="LK391709">
    <property type="protein sequence ID" value="CDR97251.1"/>
    <property type="molecule type" value="Genomic_DNA"/>
</dbReference>
<dbReference type="STRING" id="5866.A0A061D984"/>
<dbReference type="Gene3D" id="1.25.40.990">
    <property type="match status" value="1"/>
</dbReference>
<proteinExistence type="predicted"/>
<dbReference type="GO" id="GO:0043161">
    <property type="term" value="P:proteasome-mediated ubiquitin-dependent protein catabolic process"/>
    <property type="evidence" value="ECO:0007669"/>
    <property type="project" value="TreeGrafter"/>
</dbReference>
<dbReference type="PANTHER" id="PTHR12387:SF0">
    <property type="entry name" value="26S PROTEASOME NON-ATPASE REGULATORY SUBUNIT 8"/>
    <property type="match status" value="1"/>
</dbReference>
<organism evidence="3 4">
    <name type="scientific">Babesia bigemina</name>
    <dbReference type="NCBI Taxonomy" id="5866"/>
    <lineage>
        <taxon>Eukaryota</taxon>
        <taxon>Sar</taxon>
        <taxon>Alveolata</taxon>
        <taxon>Apicomplexa</taxon>
        <taxon>Aconoidasida</taxon>
        <taxon>Piroplasmida</taxon>
        <taxon>Babesiidae</taxon>
        <taxon>Babesia</taxon>
    </lineage>
</organism>
<dbReference type="GO" id="GO:0005634">
    <property type="term" value="C:nucleus"/>
    <property type="evidence" value="ECO:0007669"/>
    <property type="project" value="TreeGrafter"/>
</dbReference>
<dbReference type="GO" id="GO:0008541">
    <property type="term" value="C:proteasome regulatory particle, lid subcomplex"/>
    <property type="evidence" value="ECO:0007669"/>
    <property type="project" value="TreeGrafter"/>
</dbReference>
<gene>
    <name evidence="3" type="ORF">BBBOND_0311540</name>
</gene>
<dbReference type="Pfam" id="PF10075">
    <property type="entry name" value="CSN8_PSD8_EIF3K"/>
    <property type="match status" value="1"/>
</dbReference>
<dbReference type="RefSeq" id="XP_012769437.1">
    <property type="nucleotide sequence ID" value="XM_012913983.1"/>
</dbReference>
<accession>A0A061D984</accession>
<dbReference type="Proteomes" id="UP000033188">
    <property type="component" value="Chromosome 3"/>
</dbReference>
<dbReference type="OMA" id="HIMDGYF"/>
<evidence type="ECO:0000256" key="1">
    <source>
        <dbReference type="ARBA" id="ARBA00022942"/>
    </source>
</evidence>
<dbReference type="KEGG" id="bbig:BBBOND_0311540"/>
<evidence type="ECO:0000259" key="2">
    <source>
        <dbReference type="Pfam" id="PF10075"/>
    </source>
</evidence>